<dbReference type="PROSITE" id="PS50850">
    <property type="entry name" value="MFS"/>
    <property type="match status" value="1"/>
</dbReference>
<dbReference type="SUPFAM" id="SSF103473">
    <property type="entry name" value="MFS general substrate transporter"/>
    <property type="match status" value="1"/>
</dbReference>
<evidence type="ECO:0000313" key="8">
    <source>
        <dbReference type="Proteomes" id="UP000002007"/>
    </source>
</evidence>
<proteinExistence type="predicted"/>
<keyword evidence="3 5" id="KW-1133">Transmembrane helix</keyword>
<evidence type="ECO:0000256" key="3">
    <source>
        <dbReference type="ARBA" id="ARBA00022989"/>
    </source>
</evidence>
<dbReference type="PANTHER" id="PTHR23527">
    <property type="entry name" value="BLL3282 PROTEIN"/>
    <property type="match status" value="1"/>
</dbReference>
<sequence length="398" mass="41498">MTGQELAWHRWIMLALAVAAQAASSIVVNGMAFLIPTLNSHWGLNLVQSGLLVAMPLLGTMVVLFAWGAIIDRIGERLSLGIGLSLTAVTMAAAALSNTPLWLGISLFFAGVATACTNSAGGRIVVGWFPAKQRGLAMGIRQMAQPLGVGIASVLLPVLAAQSSLQGSLWSVVAISAVVATLCWIGISNPPRRARREDPGAEKPYRGNNFLLRIHAVSAILVIPQFTVWTFSLVWLMGERHLEPALAGLIIAGAQVAGALGRIGVGVWSDRVGSRVRPLRAVALAAAVSMLALALTDWLDSPLSVVLLIVASVMTVADNGLAFTSVAETAGPYWSGRTFGAQNTGQFLIAAVVPPTIGALITVLGYPLSFAVVGLSPLIAAPFIPNQRAERKAVDAAG</sequence>
<feature type="transmembrane region" description="Helical" evidence="5">
    <location>
        <begin position="281"/>
        <end position="299"/>
    </location>
</feature>
<evidence type="ECO:0000256" key="1">
    <source>
        <dbReference type="ARBA" id="ARBA00004651"/>
    </source>
</evidence>
<gene>
    <name evidence="7" type="ordered locus">RSal33209_1675</name>
</gene>
<dbReference type="PANTHER" id="PTHR23527:SF1">
    <property type="entry name" value="BLL3282 PROTEIN"/>
    <property type="match status" value="1"/>
</dbReference>
<feature type="transmembrane region" description="Helical" evidence="5">
    <location>
        <begin position="78"/>
        <end position="96"/>
    </location>
</feature>
<dbReference type="RefSeq" id="WP_012245084.1">
    <property type="nucleotide sequence ID" value="NC_010168.1"/>
</dbReference>
<dbReference type="GO" id="GO:0022857">
    <property type="term" value="F:transmembrane transporter activity"/>
    <property type="evidence" value="ECO:0007669"/>
    <property type="project" value="InterPro"/>
</dbReference>
<dbReference type="Pfam" id="PF07690">
    <property type="entry name" value="MFS_1"/>
    <property type="match status" value="1"/>
</dbReference>
<dbReference type="Gene3D" id="1.20.1250.20">
    <property type="entry name" value="MFS general substrate transporter like domains"/>
    <property type="match status" value="2"/>
</dbReference>
<evidence type="ECO:0000259" key="6">
    <source>
        <dbReference type="PROSITE" id="PS50850"/>
    </source>
</evidence>
<dbReference type="InterPro" id="IPR020846">
    <property type="entry name" value="MFS_dom"/>
</dbReference>
<dbReference type="InterPro" id="IPR052952">
    <property type="entry name" value="MFS-Transporter"/>
</dbReference>
<feature type="transmembrane region" description="Helical" evidence="5">
    <location>
        <begin position="246"/>
        <end position="269"/>
    </location>
</feature>
<feature type="transmembrane region" description="Helical" evidence="5">
    <location>
        <begin position="210"/>
        <end position="234"/>
    </location>
</feature>
<dbReference type="eggNOG" id="COG2271">
    <property type="taxonomic scope" value="Bacteria"/>
</dbReference>
<organism evidence="7 8">
    <name type="scientific">Renibacterium salmoninarum (strain ATCC 33209 / DSM 20767 / JCM 11484 / NBRC 15589 / NCIMB 2235)</name>
    <dbReference type="NCBI Taxonomy" id="288705"/>
    <lineage>
        <taxon>Bacteria</taxon>
        <taxon>Bacillati</taxon>
        <taxon>Actinomycetota</taxon>
        <taxon>Actinomycetes</taxon>
        <taxon>Micrococcales</taxon>
        <taxon>Micrococcaceae</taxon>
        <taxon>Renibacterium</taxon>
    </lineage>
</organism>
<name>A9WMV0_RENSM</name>
<dbReference type="STRING" id="288705.RSal33209_1675"/>
<keyword evidence="2 5" id="KW-0812">Transmembrane</keyword>
<feature type="domain" description="Major facilitator superfamily (MFS) profile" evidence="6">
    <location>
        <begin position="10"/>
        <end position="392"/>
    </location>
</feature>
<evidence type="ECO:0000256" key="2">
    <source>
        <dbReference type="ARBA" id="ARBA00022692"/>
    </source>
</evidence>
<keyword evidence="4 5" id="KW-0472">Membrane</keyword>
<keyword evidence="8" id="KW-1185">Reference proteome</keyword>
<accession>A9WMV0</accession>
<protein>
    <submittedName>
        <fullName evidence="7">Sugar transporter</fullName>
    </submittedName>
</protein>
<feature type="transmembrane region" description="Helical" evidence="5">
    <location>
        <begin position="147"/>
        <end position="163"/>
    </location>
</feature>
<reference evidence="8" key="1">
    <citation type="journal article" date="2008" name="J. Bacteriol.">
        <title>Genome sequence of the fish pathogen Renibacterium salmoninarum suggests reductive evolution away from an environmental Arthrobacter ancestor.</title>
        <authorList>
            <person name="Wiens G.D."/>
            <person name="Rockey D.D."/>
            <person name="Wu Z."/>
            <person name="Chang J."/>
            <person name="Levy R."/>
            <person name="Crane S."/>
            <person name="Chen D.S."/>
            <person name="Capri G.R."/>
            <person name="Burnett J.R."/>
            <person name="Sudheesh P.S."/>
            <person name="Schipma M.J."/>
            <person name="Burd H."/>
            <person name="Bhattacharyya A."/>
            <person name="Rhodes L.D."/>
            <person name="Kaul R."/>
            <person name="Strom M.S."/>
        </authorList>
    </citation>
    <scope>NUCLEOTIDE SEQUENCE [LARGE SCALE GENOMIC DNA]</scope>
    <source>
        <strain evidence="8">ATCC 33209 / DSM 20767 / JCM 11484 / NBRC 15589 / NCIMB 2235</strain>
    </source>
</reference>
<keyword evidence="7" id="KW-0813">Transport</keyword>
<dbReference type="InterPro" id="IPR011701">
    <property type="entry name" value="MFS"/>
</dbReference>
<dbReference type="EMBL" id="CP000910">
    <property type="protein sequence ID" value="ABY23411.1"/>
    <property type="molecule type" value="Genomic_DNA"/>
</dbReference>
<keyword evidence="7" id="KW-0762">Sugar transport</keyword>
<dbReference type="KEGG" id="rsa:RSal33209_1675"/>
<dbReference type="GO" id="GO:0005886">
    <property type="term" value="C:plasma membrane"/>
    <property type="evidence" value="ECO:0007669"/>
    <property type="project" value="UniProtKB-SubCell"/>
</dbReference>
<evidence type="ECO:0000256" key="4">
    <source>
        <dbReference type="ARBA" id="ARBA00023136"/>
    </source>
</evidence>
<dbReference type="AlphaFoldDB" id="A9WMV0"/>
<dbReference type="Proteomes" id="UP000002007">
    <property type="component" value="Chromosome"/>
</dbReference>
<feature type="transmembrane region" description="Helical" evidence="5">
    <location>
        <begin position="169"/>
        <end position="189"/>
    </location>
</feature>
<evidence type="ECO:0000313" key="7">
    <source>
        <dbReference type="EMBL" id="ABY23411.1"/>
    </source>
</evidence>
<feature type="transmembrane region" description="Helical" evidence="5">
    <location>
        <begin position="102"/>
        <end position="126"/>
    </location>
</feature>
<feature type="transmembrane region" description="Helical" evidence="5">
    <location>
        <begin position="47"/>
        <end position="71"/>
    </location>
</feature>
<dbReference type="HOGENOM" id="CLU_001265_58_1_11"/>
<evidence type="ECO:0000256" key="5">
    <source>
        <dbReference type="SAM" id="Phobius"/>
    </source>
</evidence>
<dbReference type="InterPro" id="IPR036259">
    <property type="entry name" value="MFS_trans_sf"/>
</dbReference>
<feature type="transmembrane region" description="Helical" evidence="5">
    <location>
        <begin position="347"/>
        <end position="368"/>
    </location>
</feature>
<feature type="transmembrane region" description="Helical" evidence="5">
    <location>
        <begin position="12"/>
        <end position="35"/>
    </location>
</feature>
<comment type="subcellular location">
    <subcellularLocation>
        <location evidence="1">Cell membrane</location>
        <topology evidence="1">Multi-pass membrane protein</topology>
    </subcellularLocation>
</comment>
<feature type="transmembrane region" description="Helical" evidence="5">
    <location>
        <begin position="305"/>
        <end position="326"/>
    </location>
</feature>